<comment type="caution">
    <text evidence="4">The sequence shown here is derived from an EMBL/GenBank/DDBJ whole genome shotgun (WGS) entry which is preliminary data.</text>
</comment>
<dbReference type="PROSITE" id="PS50088">
    <property type="entry name" value="ANK_REPEAT"/>
    <property type="match status" value="1"/>
</dbReference>
<dbReference type="PANTHER" id="PTHR24123">
    <property type="entry name" value="ANKYRIN REPEAT-CONTAINING"/>
    <property type="match status" value="1"/>
</dbReference>
<evidence type="ECO:0000313" key="5">
    <source>
        <dbReference type="Proteomes" id="UP000023152"/>
    </source>
</evidence>
<name>X6NVG7_RETFI</name>
<dbReference type="PROSITE" id="PS50297">
    <property type="entry name" value="ANK_REP_REGION"/>
    <property type="match status" value="1"/>
</dbReference>
<gene>
    <name evidence="4" type="ORF">RFI_07849</name>
</gene>
<evidence type="ECO:0000256" key="1">
    <source>
        <dbReference type="ARBA" id="ARBA00022737"/>
    </source>
</evidence>
<proteinExistence type="predicted"/>
<dbReference type="PANTHER" id="PTHR24123:SF33">
    <property type="entry name" value="PROTEIN HOS4"/>
    <property type="match status" value="1"/>
</dbReference>
<organism evidence="4 5">
    <name type="scientific">Reticulomyxa filosa</name>
    <dbReference type="NCBI Taxonomy" id="46433"/>
    <lineage>
        <taxon>Eukaryota</taxon>
        <taxon>Sar</taxon>
        <taxon>Rhizaria</taxon>
        <taxon>Retaria</taxon>
        <taxon>Foraminifera</taxon>
        <taxon>Monothalamids</taxon>
        <taxon>Reticulomyxidae</taxon>
        <taxon>Reticulomyxa</taxon>
    </lineage>
</organism>
<sequence>MCEFLIGKNCFVDALDKLKRTPLMDAAEVGCLEAVKVLLKHNANADARDSEGFNALSYCIDFVNKKELRFYETAKYLAQNGADINSEGKFARRTILHCAAAQGDKEFVHDLVENRKSKTNIKDNEGKMPIDYAKQTGHNDIAEYLQQHMAREGGACMNLRNNISYFIR</sequence>
<reference evidence="4 5" key="1">
    <citation type="journal article" date="2013" name="Curr. Biol.">
        <title>The Genome of the Foraminiferan Reticulomyxa filosa.</title>
        <authorList>
            <person name="Glockner G."/>
            <person name="Hulsmann N."/>
            <person name="Schleicher M."/>
            <person name="Noegel A.A."/>
            <person name="Eichinger L."/>
            <person name="Gallinger C."/>
            <person name="Pawlowski J."/>
            <person name="Sierra R."/>
            <person name="Euteneuer U."/>
            <person name="Pillet L."/>
            <person name="Moustafa A."/>
            <person name="Platzer M."/>
            <person name="Groth M."/>
            <person name="Szafranski K."/>
            <person name="Schliwa M."/>
        </authorList>
    </citation>
    <scope>NUCLEOTIDE SEQUENCE [LARGE SCALE GENOMIC DNA]</scope>
</reference>
<accession>X6NVG7</accession>
<evidence type="ECO:0000256" key="2">
    <source>
        <dbReference type="ARBA" id="ARBA00023043"/>
    </source>
</evidence>
<dbReference type="OrthoDB" id="194358at2759"/>
<protein>
    <submittedName>
        <fullName evidence="4">Uncharacterized protein</fullName>
    </submittedName>
</protein>
<keyword evidence="1" id="KW-0677">Repeat</keyword>
<keyword evidence="2 3" id="KW-0040">ANK repeat</keyword>
<dbReference type="InterPro" id="IPR036770">
    <property type="entry name" value="Ankyrin_rpt-contain_sf"/>
</dbReference>
<dbReference type="SUPFAM" id="SSF48403">
    <property type="entry name" value="Ankyrin repeat"/>
    <property type="match status" value="1"/>
</dbReference>
<dbReference type="InterPro" id="IPR051165">
    <property type="entry name" value="Multifunctional_ANK_Repeat"/>
</dbReference>
<dbReference type="Pfam" id="PF12796">
    <property type="entry name" value="Ank_2"/>
    <property type="match status" value="1"/>
</dbReference>
<evidence type="ECO:0000313" key="4">
    <source>
        <dbReference type="EMBL" id="ETO29277.1"/>
    </source>
</evidence>
<evidence type="ECO:0000256" key="3">
    <source>
        <dbReference type="PROSITE-ProRule" id="PRU00023"/>
    </source>
</evidence>
<feature type="repeat" description="ANK" evidence="3">
    <location>
        <begin position="18"/>
        <end position="50"/>
    </location>
</feature>
<dbReference type="Proteomes" id="UP000023152">
    <property type="component" value="Unassembled WGS sequence"/>
</dbReference>
<dbReference type="Gene3D" id="1.25.40.20">
    <property type="entry name" value="Ankyrin repeat-containing domain"/>
    <property type="match status" value="2"/>
</dbReference>
<dbReference type="AlphaFoldDB" id="X6NVG7"/>
<dbReference type="SMART" id="SM00248">
    <property type="entry name" value="ANK"/>
    <property type="match status" value="4"/>
</dbReference>
<dbReference type="Pfam" id="PF00023">
    <property type="entry name" value="Ank"/>
    <property type="match status" value="1"/>
</dbReference>
<dbReference type="InterPro" id="IPR002110">
    <property type="entry name" value="Ankyrin_rpt"/>
</dbReference>
<keyword evidence="5" id="KW-1185">Reference proteome</keyword>
<dbReference type="EMBL" id="ASPP01006140">
    <property type="protein sequence ID" value="ETO29277.1"/>
    <property type="molecule type" value="Genomic_DNA"/>
</dbReference>